<reference evidence="7 8" key="1">
    <citation type="submission" date="2015-05" db="EMBL/GenBank/DDBJ databases">
        <authorList>
            <person name="Tang B."/>
            <person name="Yu Y."/>
        </authorList>
    </citation>
    <scope>NUCLEOTIDE SEQUENCE [LARGE SCALE GENOMIC DNA]</scope>
    <source>
        <strain evidence="7 8">DSM 7029</strain>
    </source>
</reference>
<keyword evidence="8" id="KW-1185">Reference proteome</keyword>
<dbReference type="PANTHER" id="PTHR38480:SF1">
    <property type="entry name" value="SLR0254 PROTEIN"/>
    <property type="match status" value="1"/>
</dbReference>
<dbReference type="OrthoDB" id="8777527at2"/>
<evidence type="ECO:0000256" key="4">
    <source>
        <dbReference type="ARBA" id="ARBA00023136"/>
    </source>
</evidence>
<dbReference type="Pfam" id="PF06271">
    <property type="entry name" value="RDD"/>
    <property type="match status" value="1"/>
</dbReference>
<keyword evidence="3" id="KW-1133">Transmembrane helix</keyword>
<name>A0A0G3BIE2_9BURK</name>
<protein>
    <recommendedName>
        <fullName evidence="6">RDD domain-containing protein</fullName>
    </recommendedName>
</protein>
<dbReference type="EMBL" id="CP011371">
    <property type="protein sequence ID" value="AKJ29132.1"/>
    <property type="molecule type" value="Genomic_DNA"/>
</dbReference>
<gene>
    <name evidence="7" type="ORF">AAW51_2441</name>
</gene>
<proteinExistence type="predicted"/>
<dbReference type="AlphaFoldDB" id="A0A0G3BIE2"/>
<evidence type="ECO:0000259" key="6">
    <source>
        <dbReference type="Pfam" id="PF06271"/>
    </source>
</evidence>
<dbReference type="STRING" id="413882.AAW51_2441"/>
<evidence type="ECO:0000313" key="8">
    <source>
        <dbReference type="Proteomes" id="UP000035352"/>
    </source>
</evidence>
<keyword evidence="2" id="KW-0812">Transmembrane</keyword>
<evidence type="ECO:0000256" key="2">
    <source>
        <dbReference type="ARBA" id="ARBA00022692"/>
    </source>
</evidence>
<dbReference type="PANTHER" id="PTHR38480">
    <property type="entry name" value="SLR0254 PROTEIN"/>
    <property type="match status" value="1"/>
</dbReference>
<feature type="region of interest" description="Disordered" evidence="5">
    <location>
        <begin position="1"/>
        <end position="61"/>
    </location>
</feature>
<dbReference type="KEGG" id="pbh:AAW51_2441"/>
<sequence>MQQLKEHDRHQDTEELPETARQAPGETTGGVWQTVLSAPGVPEVTPGTTARTDGVRDAQAEADAQPHLASLPRRALAYAIDVCGCLSLAAVVLLPLRAVSESAHVPIFLAVWLTYFLLRDSIPGLGLGKRLMGIRTVQVDSGRSCTWPQSVTRNVTHVFLLLDAVFVLGRSRRRLGDYIAGTVVVPLRR</sequence>
<feature type="compositionally biased region" description="Basic and acidic residues" evidence="5">
    <location>
        <begin position="1"/>
        <end position="13"/>
    </location>
</feature>
<evidence type="ECO:0000256" key="3">
    <source>
        <dbReference type="ARBA" id="ARBA00022989"/>
    </source>
</evidence>
<organism evidence="7 8">
    <name type="scientific">Caldimonas brevitalea</name>
    <dbReference type="NCBI Taxonomy" id="413882"/>
    <lineage>
        <taxon>Bacteria</taxon>
        <taxon>Pseudomonadati</taxon>
        <taxon>Pseudomonadota</taxon>
        <taxon>Betaproteobacteria</taxon>
        <taxon>Burkholderiales</taxon>
        <taxon>Sphaerotilaceae</taxon>
        <taxon>Caldimonas</taxon>
    </lineage>
</organism>
<dbReference type="RefSeq" id="WP_053013505.1">
    <property type="nucleotide sequence ID" value="NZ_CP011371.1"/>
</dbReference>
<evidence type="ECO:0000256" key="5">
    <source>
        <dbReference type="SAM" id="MobiDB-lite"/>
    </source>
</evidence>
<comment type="subcellular location">
    <subcellularLocation>
        <location evidence="1">Membrane</location>
        <topology evidence="1">Multi-pass membrane protein</topology>
    </subcellularLocation>
</comment>
<dbReference type="GO" id="GO:0016020">
    <property type="term" value="C:membrane"/>
    <property type="evidence" value="ECO:0007669"/>
    <property type="project" value="UniProtKB-SubCell"/>
</dbReference>
<accession>A0A0G3BIE2</accession>
<feature type="domain" description="RDD" evidence="6">
    <location>
        <begin position="69"/>
        <end position="181"/>
    </location>
</feature>
<dbReference type="InterPro" id="IPR010432">
    <property type="entry name" value="RDD"/>
</dbReference>
<dbReference type="Proteomes" id="UP000035352">
    <property type="component" value="Chromosome"/>
</dbReference>
<keyword evidence="4" id="KW-0472">Membrane</keyword>
<evidence type="ECO:0000313" key="7">
    <source>
        <dbReference type="EMBL" id="AKJ29132.1"/>
    </source>
</evidence>
<evidence type="ECO:0000256" key="1">
    <source>
        <dbReference type="ARBA" id="ARBA00004141"/>
    </source>
</evidence>